<protein>
    <submittedName>
        <fullName evidence="3">RAD51 associated protein 1</fullName>
    </submittedName>
</protein>
<feature type="region of interest" description="Disordered" evidence="1">
    <location>
        <begin position="1"/>
        <end position="70"/>
    </location>
</feature>
<evidence type="ECO:0000259" key="2">
    <source>
        <dbReference type="Pfam" id="PF15696"/>
    </source>
</evidence>
<dbReference type="Pfam" id="PF15696">
    <property type="entry name" value="RAD51_interact"/>
    <property type="match status" value="1"/>
</dbReference>
<feature type="compositionally biased region" description="Acidic residues" evidence="1">
    <location>
        <begin position="172"/>
        <end position="190"/>
    </location>
</feature>
<feature type="compositionally biased region" description="Basic residues" evidence="1">
    <location>
        <begin position="194"/>
        <end position="206"/>
    </location>
</feature>
<dbReference type="Bgee" id="ENSOANG00000011973">
    <property type="expression patterns" value="Expressed in fibroblast and 8 other cell types or tissues"/>
</dbReference>
<feature type="region of interest" description="Disordered" evidence="1">
    <location>
        <begin position="87"/>
        <end position="301"/>
    </location>
</feature>
<reference evidence="3" key="1">
    <citation type="submission" date="2025-08" db="UniProtKB">
        <authorList>
            <consortium name="Ensembl"/>
        </authorList>
    </citation>
    <scope>IDENTIFICATION</scope>
    <source>
        <strain evidence="3">Glennie</strain>
    </source>
</reference>
<dbReference type="HOGENOM" id="CLU_067355_1_0_1"/>
<dbReference type="GO" id="GO:0036297">
    <property type="term" value="P:interstrand cross-link repair"/>
    <property type="evidence" value="ECO:0000318"/>
    <property type="project" value="GO_Central"/>
</dbReference>
<feature type="compositionally biased region" description="Basic and acidic residues" evidence="1">
    <location>
        <begin position="41"/>
        <end position="70"/>
    </location>
</feature>
<dbReference type="GO" id="GO:0003690">
    <property type="term" value="F:double-stranded DNA binding"/>
    <property type="evidence" value="ECO:0000318"/>
    <property type="project" value="GO_Central"/>
</dbReference>
<keyword evidence="4" id="KW-1185">Reference proteome</keyword>
<dbReference type="eggNOG" id="ENOG502RXRS">
    <property type="taxonomic scope" value="Eukaryota"/>
</dbReference>
<dbReference type="FunCoup" id="F7AR67">
    <property type="interactions" value="1406"/>
</dbReference>
<dbReference type="Ensembl" id="ENSOANT00000018971.2">
    <property type="protein sequence ID" value="ENSOANP00000018968.2"/>
    <property type="gene ID" value="ENSOANG00000011973.2"/>
</dbReference>
<dbReference type="GO" id="GO:0003697">
    <property type="term" value="F:single-stranded DNA binding"/>
    <property type="evidence" value="ECO:0000318"/>
    <property type="project" value="GO_Central"/>
</dbReference>
<dbReference type="CTD" id="10635"/>
<dbReference type="InterPro" id="IPR052003">
    <property type="entry name" value="HR_DNA-Binding_Protein"/>
</dbReference>
<dbReference type="GeneTree" id="ENSGT00940000153414"/>
<dbReference type="InParanoid" id="F7AR67"/>
<accession>F7AR67</accession>
<dbReference type="Proteomes" id="UP000002279">
    <property type="component" value="Unplaced"/>
</dbReference>
<evidence type="ECO:0000313" key="3">
    <source>
        <dbReference type="Ensembl" id="ENSOANP00000018968.2"/>
    </source>
</evidence>
<gene>
    <name evidence="3" type="primary">RAD51AP1</name>
</gene>
<sequence>MARPVRAKKPVDYSQFGDSDNDGDDDFVSSAAPSNKRSRLSLKEGGRGSQEKPKLKRPQKEQVPQEKRVSLDDKLFQRSLEVALALSAKEPSACSAGLQESRGAEKWNDAAEQGPGQRLPHLSNCSVAGDCLGLDAITAGDGSQQQEGRAESPAPSRTLTGGGGSGGSESDFTAEDSEEEEDFSEEEDEDFSVKRNKARGRNKKSPVVKVPTEKKVGKATKSKSKVSVTVAGSEGPLSVRDPSEPMANGTRVSSEPARKPSAAPSTSPENRRPKWVPPATSGNRSHCPAPPTASVKSPSQSLRLGLSRLARVKPLHPGAASS</sequence>
<evidence type="ECO:0000313" key="4">
    <source>
        <dbReference type="Proteomes" id="UP000002279"/>
    </source>
</evidence>
<feature type="domain" description="RAD51 interacting motif" evidence="2">
    <location>
        <begin position="292"/>
        <end position="317"/>
    </location>
</feature>
<dbReference type="PANTHER" id="PTHR15361">
    <property type="entry name" value="RAD51/NUKS-INTERACTING PROTEIN"/>
    <property type="match status" value="1"/>
</dbReference>
<reference evidence="3" key="2">
    <citation type="submission" date="2025-09" db="UniProtKB">
        <authorList>
            <consortium name="Ensembl"/>
        </authorList>
    </citation>
    <scope>IDENTIFICATION</scope>
    <source>
        <strain evidence="3">Glennie</strain>
    </source>
</reference>
<dbReference type="RefSeq" id="XP_028910202.1">
    <property type="nucleotide sequence ID" value="XM_029054369.2"/>
</dbReference>
<evidence type="ECO:0000256" key="1">
    <source>
        <dbReference type="SAM" id="MobiDB-lite"/>
    </source>
</evidence>
<proteinExistence type="predicted"/>
<dbReference type="GeneID" id="103165797"/>
<dbReference type="InterPro" id="IPR031419">
    <property type="entry name" value="RAD51_interact"/>
</dbReference>
<dbReference type="AlphaFoldDB" id="F7AR67"/>
<dbReference type="GO" id="GO:0000724">
    <property type="term" value="P:double-strand break repair via homologous recombination"/>
    <property type="evidence" value="ECO:0000318"/>
    <property type="project" value="GO_Central"/>
</dbReference>
<dbReference type="PANTHER" id="PTHR15361:SF4">
    <property type="entry name" value="RAD51-ASSOCIATED PROTEIN 1"/>
    <property type="match status" value="1"/>
</dbReference>
<dbReference type="OMA" id="WNPPAQV"/>
<name>F7AR67_ORNAN</name>
<organism evidence="3 4">
    <name type="scientific">Ornithorhynchus anatinus</name>
    <name type="common">Duckbill platypus</name>
    <dbReference type="NCBI Taxonomy" id="9258"/>
    <lineage>
        <taxon>Eukaryota</taxon>
        <taxon>Metazoa</taxon>
        <taxon>Chordata</taxon>
        <taxon>Craniata</taxon>
        <taxon>Vertebrata</taxon>
        <taxon>Euteleostomi</taxon>
        <taxon>Mammalia</taxon>
        <taxon>Monotremata</taxon>
        <taxon>Ornithorhynchidae</taxon>
        <taxon>Ornithorhynchus</taxon>
    </lineage>
</organism>